<name>A0AAV7UZY6_PLEWA</name>
<protein>
    <submittedName>
        <fullName evidence="1">Uncharacterized protein</fullName>
    </submittedName>
</protein>
<dbReference type="EMBL" id="JANPWB010000004">
    <property type="protein sequence ID" value="KAJ1194688.1"/>
    <property type="molecule type" value="Genomic_DNA"/>
</dbReference>
<proteinExistence type="predicted"/>
<dbReference type="AlphaFoldDB" id="A0AAV7UZY6"/>
<keyword evidence="2" id="KW-1185">Reference proteome</keyword>
<evidence type="ECO:0000313" key="1">
    <source>
        <dbReference type="EMBL" id="KAJ1194688.1"/>
    </source>
</evidence>
<sequence>MHKRFPSACLELDGASIDDGEGCVLSLPVCTSASLEPECLSRARGCSCSLSNVKAAFERRERLWKKNATSL</sequence>
<gene>
    <name evidence="1" type="ORF">NDU88_003974</name>
</gene>
<comment type="caution">
    <text evidence="1">The sequence shown here is derived from an EMBL/GenBank/DDBJ whole genome shotgun (WGS) entry which is preliminary data.</text>
</comment>
<reference evidence="1" key="1">
    <citation type="journal article" date="2022" name="bioRxiv">
        <title>Sequencing and chromosome-scale assembly of the giantPleurodeles waltlgenome.</title>
        <authorList>
            <person name="Brown T."/>
            <person name="Elewa A."/>
            <person name="Iarovenko S."/>
            <person name="Subramanian E."/>
            <person name="Araus A.J."/>
            <person name="Petzold A."/>
            <person name="Susuki M."/>
            <person name="Suzuki K.-i.T."/>
            <person name="Hayashi T."/>
            <person name="Toyoda A."/>
            <person name="Oliveira C."/>
            <person name="Osipova E."/>
            <person name="Leigh N.D."/>
            <person name="Simon A."/>
            <person name="Yun M.H."/>
        </authorList>
    </citation>
    <scope>NUCLEOTIDE SEQUENCE</scope>
    <source>
        <strain evidence="1">20211129_DDA</strain>
        <tissue evidence="1">Liver</tissue>
    </source>
</reference>
<dbReference type="Proteomes" id="UP001066276">
    <property type="component" value="Chromosome 2_2"/>
</dbReference>
<accession>A0AAV7UZY6</accession>
<organism evidence="1 2">
    <name type="scientific">Pleurodeles waltl</name>
    <name type="common">Iberian ribbed newt</name>
    <dbReference type="NCBI Taxonomy" id="8319"/>
    <lineage>
        <taxon>Eukaryota</taxon>
        <taxon>Metazoa</taxon>
        <taxon>Chordata</taxon>
        <taxon>Craniata</taxon>
        <taxon>Vertebrata</taxon>
        <taxon>Euteleostomi</taxon>
        <taxon>Amphibia</taxon>
        <taxon>Batrachia</taxon>
        <taxon>Caudata</taxon>
        <taxon>Salamandroidea</taxon>
        <taxon>Salamandridae</taxon>
        <taxon>Pleurodelinae</taxon>
        <taxon>Pleurodeles</taxon>
    </lineage>
</organism>
<evidence type="ECO:0000313" key="2">
    <source>
        <dbReference type="Proteomes" id="UP001066276"/>
    </source>
</evidence>